<organism evidence="1 2">
    <name type="scientific">Massilia frigida</name>
    <dbReference type="NCBI Taxonomy" id="2609281"/>
    <lineage>
        <taxon>Bacteria</taxon>
        <taxon>Pseudomonadati</taxon>
        <taxon>Pseudomonadota</taxon>
        <taxon>Betaproteobacteria</taxon>
        <taxon>Burkholderiales</taxon>
        <taxon>Oxalobacteraceae</taxon>
        <taxon>Telluria group</taxon>
        <taxon>Massilia</taxon>
    </lineage>
</organism>
<proteinExistence type="predicted"/>
<dbReference type="Proteomes" id="UP000621455">
    <property type="component" value="Unassembled WGS sequence"/>
</dbReference>
<keyword evidence="2" id="KW-1185">Reference proteome</keyword>
<protein>
    <submittedName>
        <fullName evidence="1">Excisionase</fullName>
    </submittedName>
</protein>
<gene>
    <name evidence="1" type="ORF">F2P44_32485</name>
</gene>
<reference evidence="1 2" key="1">
    <citation type="submission" date="2019-10" db="EMBL/GenBank/DDBJ databases">
        <title>Taxonomy of Antarctic Massilia spp.: description of Massilia rubra sp. nov., Massilia aquatica sp. nov., Massilia mucilaginosa sp. nov., Massilia frigida sp. nov. isolated from streams, lakes and regoliths.</title>
        <authorList>
            <person name="Holochova P."/>
            <person name="Sedlacek I."/>
            <person name="Kralova S."/>
            <person name="Maslanova I."/>
            <person name="Busse H.-J."/>
            <person name="Stankova E."/>
            <person name="Vrbovska V."/>
            <person name="Kovarovic V."/>
            <person name="Bartak M."/>
            <person name="Svec P."/>
            <person name="Pantucek R."/>
        </authorList>
    </citation>
    <scope>NUCLEOTIDE SEQUENCE [LARGE SCALE GENOMIC DNA]</scope>
    <source>
        <strain evidence="1 2">CCM 8695</strain>
    </source>
</reference>
<dbReference type="RefSeq" id="WP_167094120.1">
    <property type="nucleotide sequence ID" value="NZ_WHJG01000069.1"/>
</dbReference>
<evidence type="ECO:0000313" key="2">
    <source>
        <dbReference type="Proteomes" id="UP000621455"/>
    </source>
</evidence>
<dbReference type="EMBL" id="WHJG01000069">
    <property type="protein sequence ID" value="NHZ83951.1"/>
    <property type="molecule type" value="Genomic_DNA"/>
</dbReference>
<accession>A0ABX0NIU1</accession>
<sequence>MEASYTIPQFCAAYHISRVHYYTLKDQGKVPQELRLGRRVIITRRAAEAWEEKLLKEQNEQPNWDAPLFVSL</sequence>
<evidence type="ECO:0000313" key="1">
    <source>
        <dbReference type="EMBL" id="NHZ83951.1"/>
    </source>
</evidence>
<comment type="caution">
    <text evidence="1">The sequence shown here is derived from an EMBL/GenBank/DDBJ whole genome shotgun (WGS) entry which is preliminary data.</text>
</comment>
<name>A0ABX0NIU1_9BURK</name>